<reference evidence="1" key="2">
    <citation type="journal article" date="2023" name="IMA Fungus">
        <title>Comparative genomic study of the Penicillium genus elucidates a diverse pangenome and 15 lateral gene transfer events.</title>
        <authorList>
            <person name="Petersen C."/>
            <person name="Sorensen T."/>
            <person name="Nielsen M.R."/>
            <person name="Sondergaard T.E."/>
            <person name="Sorensen J.L."/>
            <person name="Fitzpatrick D.A."/>
            <person name="Frisvad J.C."/>
            <person name="Nielsen K.L."/>
        </authorList>
    </citation>
    <scope>NUCLEOTIDE SEQUENCE</scope>
    <source>
        <strain evidence="1">IBT 23319</strain>
    </source>
</reference>
<dbReference type="GeneID" id="81380386"/>
<dbReference type="InterPro" id="IPR036265">
    <property type="entry name" value="HIT-like_sf"/>
</dbReference>
<accession>A0A9W9PA60</accession>
<dbReference type="SUPFAM" id="SSF54197">
    <property type="entry name" value="HIT-like"/>
    <property type="match status" value="1"/>
</dbReference>
<protein>
    <submittedName>
        <fullName evidence="1">Uncharacterized protein</fullName>
    </submittedName>
</protein>
<evidence type="ECO:0000313" key="2">
    <source>
        <dbReference type="Proteomes" id="UP001147733"/>
    </source>
</evidence>
<name>A0A9W9PA60_PENCI</name>
<gene>
    <name evidence="1" type="ORF">N7469_002299</name>
</gene>
<comment type="caution">
    <text evidence="1">The sequence shown here is derived from an EMBL/GenBank/DDBJ whole genome shotgun (WGS) entry which is preliminary data.</text>
</comment>
<dbReference type="AlphaFoldDB" id="A0A9W9PA60"/>
<reference evidence="1" key="1">
    <citation type="submission" date="2022-11" db="EMBL/GenBank/DDBJ databases">
        <authorList>
            <person name="Petersen C."/>
        </authorList>
    </citation>
    <scope>NUCLEOTIDE SEQUENCE</scope>
    <source>
        <strain evidence="1">IBT 23319</strain>
    </source>
</reference>
<dbReference type="Gene3D" id="3.30.428.30">
    <property type="entry name" value="HIT family - CDH-like"/>
    <property type="match status" value="1"/>
</dbReference>
<dbReference type="RefSeq" id="XP_056503713.1">
    <property type="nucleotide sequence ID" value="XM_056641219.1"/>
</dbReference>
<organism evidence="1 2">
    <name type="scientific">Penicillium citrinum</name>
    <dbReference type="NCBI Taxonomy" id="5077"/>
    <lineage>
        <taxon>Eukaryota</taxon>
        <taxon>Fungi</taxon>
        <taxon>Dikarya</taxon>
        <taxon>Ascomycota</taxon>
        <taxon>Pezizomycotina</taxon>
        <taxon>Eurotiomycetes</taxon>
        <taxon>Eurotiomycetidae</taxon>
        <taxon>Eurotiales</taxon>
        <taxon>Aspergillaceae</taxon>
        <taxon>Penicillium</taxon>
    </lineage>
</organism>
<dbReference type="OrthoDB" id="4932058at2759"/>
<proteinExistence type="predicted"/>
<sequence>MAISPVHCTESTPGGWWRLPGQNLATPNQPIHNILDLQMNSNLAPLAWNFGQNIADLSTTGLAINPARTVTQDQVHMHICPVNSNMQNALAKLSYQSYSSLNPVHLNGAFSMFANGTPGEMWCQVASSKTSNIAGSDVDKAISSVLGMPGICNYQVAAAMIKDANGYTWACVTADRGDAEHRFLQNC</sequence>
<keyword evidence="2" id="KW-1185">Reference proteome</keyword>
<dbReference type="Proteomes" id="UP001147733">
    <property type="component" value="Unassembled WGS sequence"/>
</dbReference>
<evidence type="ECO:0000313" key="1">
    <source>
        <dbReference type="EMBL" id="KAJ5240708.1"/>
    </source>
</evidence>
<dbReference type="EMBL" id="JAPQKT010000002">
    <property type="protein sequence ID" value="KAJ5240708.1"/>
    <property type="molecule type" value="Genomic_DNA"/>
</dbReference>